<dbReference type="HOGENOM" id="CLU_013386_1_0_6"/>
<dbReference type="EC" id="2.5.1.145" evidence="7"/>
<feature type="transmembrane region" description="Helical" evidence="7">
    <location>
        <begin position="239"/>
        <end position="257"/>
    </location>
</feature>
<dbReference type="PANTHER" id="PTHR30589:SF0">
    <property type="entry name" value="PHOSPHATIDYLGLYCEROL--PROLIPOPROTEIN DIACYLGLYCERYL TRANSFERASE"/>
    <property type="match status" value="1"/>
</dbReference>
<comment type="catalytic activity">
    <reaction evidence="7">
        <text>L-cysteinyl-[prolipoprotein] + a 1,2-diacyl-sn-glycero-3-phospho-(1'-sn-glycerol) = an S-1,2-diacyl-sn-glyceryl-L-cysteinyl-[prolipoprotein] + sn-glycerol 1-phosphate + H(+)</text>
        <dbReference type="Rhea" id="RHEA:56712"/>
        <dbReference type="Rhea" id="RHEA-COMP:14679"/>
        <dbReference type="Rhea" id="RHEA-COMP:14680"/>
        <dbReference type="ChEBI" id="CHEBI:15378"/>
        <dbReference type="ChEBI" id="CHEBI:29950"/>
        <dbReference type="ChEBI" id="CHEBI:57685"/>
        <dbReference type="ChEBI" id="CHEBI:64716"/>
        <dbReference type="ChEBI" id="CHEBI:140658"/>
        <dbReference type="EC" id="2.5.1.145"/>
    </reaction>
</comment>
<name>A0A095VRX1_9GAMM</name>
<dbReference type="Pfam" id="PF01790">
    <property type="entry name" value="LGT"/>
    <property type="match status" value="1"/>
</dbReference>
<dbReference type="GO" id="GO:0005886">
    <property type="term" value="C:plasma membrane"/>
    <property type="evidence" value="ECO:0007669"/>
    <property type="project" value="UniProtKB-SubCell"/>
</dbReference>
<feature type="transmembrane region" description="Helical" evidence="7">
    <location>
        <begin position="199"/>
        <end position="219"/>
    </location>
</feature>
<dbReference type="UniPathway" id="UPA00664"/>
<keyword evidence="4 7" id="KW-0812">Transmembrane</keyword>
<keyword evidence="6 7" id="KW-0472">Membrane</keyword>
<feature type="transmembrane region" description="Helical" evidence="7">
    <location>
        <begin position="55"/>
        <end position="75"/>
    </location>
</feature>
<dbReference type="eggNOG" id="COG0682">
    <property type="taxonomic scope" value="Bacteria"/>
</dbReference>
<feature type="transmembrane region" description="Helical" evidence="7">
    <location>
        <begin position="119"/>
        <end position="139"/>
    </location>
</feature>
<evidence type="ECO:0000256" key="3">
    <source>
        <dbReference type="ARBA" id="ARBA00022679"/>
    </source>
</evidence>
<dbReference type="PROSITE" id="PS01311">
    <property type="entry name" value="LGT"/>
    <property type="match status" value="1"/>
</dbReference>
<organism evidence="8 9">
    <name type="scientific">Pseudohaliea rubra DSM 19751</name>
    <dbReference type="NCBI Taxonomy" id="1265313"/>
    <lineage>
        <taxon>Bacteria</taxon>
        <taxon>Pseudomonadati</taxon>
        <taxon>Pseudomonadota</taxon>
        <taxon>Gammaproteobacteria</taxon>
        <taxon>Cellvibrionales</taxon>
        <taxon>Halieaceae</taxon>
        <taxon>Pseudohaliea</taxon>
    </lineage>
</organism>
<dbReference type="GO" id="GO:0008961">
    <property type="term" value="F:phosphatidylglycerol-prolipoprotein diacylglyceryl transferase activity"/>
    <property type="evidence" value="ECO:0007669"/>
    <property type="project" value="UniProtKB-UniRule"/>
</dbReference>
<comment type="function">
    <text evidence="7">Catalyzes the transfer of the diacylglyceryl group from phosphatidylglycerol to the sulfhydryl group of the N-terminal cysteine of a prolipoprotein, the first step in the formation of mature lipoproteins.</text>
</comment>
<comment type="pathway">
    <text evidence="7">Protein modification; lipoprotein biosynthesis (diacylglyceryl transfer).</text>
</comment>
<dbReference type="EMBL" id="AUVB01000038">
    <property type="protein sequence ID" value="KGE04090.1"/>
    <property type="molecule type" value="Genomic_DNA"/>
</dbReference>
<proteinExistence type="inferred from homology"/>
<comment type="caution">
    <text evidence="8">The sequence shown here is derived from an EMBL/GenBank/DDBJ whole genome shotgun (WGS) entry which is preliminary data.</text>
</comment>
<dbReference type="Proteomes" id="UP000029640">
    <property type="component" value="Unassembled WGS sequence"/>
</dbReference>
<feature type="transmembrane region" description="Helical" evidence="7">
    <location>
        <begin position="95"/>
        <end position="112"/>
    </location>
</feature>
<keyword evidence="5 7" id="KW-1133">Transmembrane helix</keyword>
<evidence type="ECO:0000256" key="4">
    <source>
        <dbReference type="ARBA" id="ARBA00022692"/>
    </source>
</evidence>
<comment type="similarity">
    <text evidence="1 7">Belongs to the Lgt family.</text>
</comment>
<dbReference type="NCBIfam" id="TIGR00544">
    <property type="entry name" value="lgt"/>
    <property type="match status" value="1"/>
</dbReference>
<dbReference type="PATRIC" id="fig|1265313.6.peg.1298"/>
<sequence>MSYPEIDPVAIAIGPVTIHWYGLAYLAGLGFAWWLALRRSRGPAALLNRRQVDDLIFFSALGIVLGGRIGYALLYGGERLAGDPGWLLRVWEGGMAFHGGFLGVILAAWFLARRERIALGRVLDFIAPLAPLGLALGRLGNFIGQELWGRPTDVPWAMVFPRDPLQLARHPSQLYQFALEGMLLFVILLWFTRRPRPTWAASGVFALGYGVLRSIAEFFREPDAHLGFQAFGWVTRGQLLSLPMIAVGLFLLWLAYGRGRAAEDATR</sequence>
<evidence type="ECO:0000256" key="5">
    <source>
        <dbReference type="ARBA" id="ARBA00022989"/>
    </source>
</evidence>
<keyword evidence="3 7" id="KW-0808">Transferase</keyword>
<evidence type="ECO:0000256" key="2">
    <source>
        <dbReference type="ARBA" id="ARBA00022475"/>
    </source>
</evidence>
<evidence type="ECO:0000313" key="8">
    <source>
        <dbReference type="EMBL" id="KGE04090.1"/>
    </source>
</evidence>
<evidence type="ECO:0000256" key="7">
    <source>
        <dbReference type="HAMAP-Rule" id="MF_01147"/>
    </source>
</evidence>
<feature type="transmembrane region" description="Helical" evidence="7">
    <location>
        <begin position="174"/>
        <end position="192"/>
    </location>
</feature>
<dbReference type="STRING" id="1265313.HRUBRA_01314"/>
<dbReference type="GO" id="GO:0042158">
    <property type="term" value="P:lipoprotein biosynthetic process"/>
    <property type="evidence" value="ECO:0007669"/>
    <property type="project" value="UniProtKB-UniRule"/>
</dbReference>
<dbReference type="AlphaFoldDB" id="A0A095VRX1"/>
<evidence type="ECO:0000256" key="6">
    <source>
        <dbReference type="ARBA" id="ARBA00023136"/>
    </source>
</evidence>
<comment type="subcellular location">
    <subcellularLocation>
        <location evidence="7">Cell membrane</location>
        <topology evidence="7">Multi-pass membrane protein</topology>
    </subcellularLocation>
</comment>
<feature type="binding site" evidence="7">
    <location>
        <position position="138"/>
    </location>
    <ligand>
        <name>a 1,2-diacyl-sn-glycero-3-phospho-(1'-sn-glycerol)</name>
        <dbReference type="ChEBI" id="CHEBI:64716"/>
    </ligand>
</feature>
<dbReference type="HAMAP" id="MF_01147">
    <property type="entry name" value="Lgt"/>
    <property type="match status" value="1"/>
</dbReference>
<keyword evidence="9" id="KW-1185">Reference proteome</keyword>
<evidence type="ECO:0000313" key="9">
    <source>
        <dbReference type="Proteomes" id="UP000029640"/>
    </source>
</evidence>
<evidence type="ECO:0000256" key="1">
    <source>
        <dbReference type="ARBA" id="ARBA00007150"/>
    </source>
</evidence>
<accession>A0A095VRX1</accession>
<dbReference type="InterPro" id="IPR001640">
    <property type="entry name" value="Lgt"/>
</dbReference>
<feature type="transmembrane region" description="Helical" evidence="7">
    <location>
        <begin position="12"/>
        <end position="35"/>
    </location>
</feature>
<dbReference type="PANTHER" id="PTHR30589">
    <property type="entry name" value="PROLIPOPROTEIN DIACYLGLYCERYL TRANSFERASE"/>
    <property type="match status" value="1"/>
</dbReference>
<protein>
    <recommendedName>
        <fullName evidence="7">Phosphatidylglycerol--prolipoprotein diacylglyceryl transferase</fullName>
        <ecNumber evidence="7">2.5.1.145</ecNumber>
    </recommendedName>
</protein>
<keyword evidence="2 7" id="KW-1003">Cell membrane</keyword>
<keyword evidence="8" id="KW-0449">Lipoprotein</keyword>
<reference evidence="8 9" key="1">
    <citation type="journal article" date="2014" name="Genome Announc.">
        <title>Genome Sequence of Gammaproteobacterial Pseudohaliea rubra Type Strain DSM 19751, Isolated from Coastal Seawater of the Mediterranean Sea.</title>
        <authorList>
            <person name="Spring S."/>
            <person name="Fiebig A."/>
            <person name="Riedel T."/>
            <person name="Goker M."/>
            <person name="Klenk H.P."/>
        </authorList>
    </citation>
    <scope>NUCLEOTIDE SEQUENCE [LARGE SCALE GENOMIC DNA]</scope>
    <source>
        <strain evidence="8 9">DSM 19751</strain>
    </source>
</reference>
<gene>
    <name evidence="7" type="primary">lgt</name>
    <name evidence="8" type="ORF">HRUBRA_01314</name>
</gene>